<evidence type="ECO:0000256" key="6">
    <source>
        <dbReference type="SAM" id="MobiDB-lite"/>
    </source>
</evidence>
<dbReference type="CDD" id="cd10233">
    <property type="entry name" value="ASKHA_NBD_HSP70_HSPA1"/>
    <property type="match status" value="1"/>
</dbReference>
<evidence type="ECO:0000313" key="8">
    <source>
        <dbReference type="Proteomes" id="UP001212841"/>
    </source>
</evidence>
<sequence>MSKAVGIDLGTTYSCVGVWQNDRVEIIANDQGNRTTPSYVAFSDTERLIGDAAKNQVAMNPINTVFDAKRLIGRRFADAEVQSDMKHWPFKVVDKSGKPYIQVEFKGETKQFTPEEVSSMILLKMKEVAEAYLGTTVKDAVVTVPAYFNDSQRQATKDAGVISGLNVLRIINEPTAAAIAYGLDKKATGERNVLIFDLGGGTFDVSLLTIEDGIFEVKATAGDTHLGGEDFDNRLVSHFTEEFKRKFKKDLSSNPRSLRRLRTACERAKRTLSSAAQTSIEIDSLYEGVDFYTSITRARFEELCADLFRSTLDPVEKVLRDAKMDKNSVHDIVLVGGSTRIPKVQKLVSDFFNGKEPNKSINPDEAVAYGAAVQAAILTGDTSEKTQDLLLLDVAPLSLGIETAGGVMTALIKRNTTVPTKKSETFSTYADNQPGVLIQVFEGERARTKDNNILGKFELTGIPPAPRGVPQIEVTFDVDANGILNVSAVDKTTGRSNKITITNDKGRLSKEDIERMVSEAEKYKAEDEAAAERIQAKNGLESYAYNLRNTIQDEKVAGKLEGDDKQKLESAIDEAIKWLDSNQEAVKEEYEHHQKELEKTANPIMMKLYGAGGAGGPGGFPGAPGGAPGGFPGAGGDSGPTVEEVD</sequence>
<dbReference type="Pfam" id="PF00012">
    <property type="entry name" value="HSP70"/>
    <property type="match status" value="1"/>
</dbReference>
<dbReference type="GO" id="GO:0005524">
    <property type="term" value="F:ATP binding"/>
    <property type="evidence" value="ECO:0007669"/>
    <property type="project" value="UniProtKB-KW"/>
</dbReference>
<keyword evidence="4 7" id="KW-0346">Stress response</keyword>
<dbReference type="PROSITE" id="PS00297">
    <property type="entry name" value="HSP70_1"/>
    <property type="match status" value="1"/>
</dbReference>
<dbReference type="Proteomes" id="UP001212841">
    <property type="component" value="Unassembled WGS sequence"/>
</dbReference>
<evidence type="ECO:0000256" key="2">
    <source>
        <dbReference type="ARBA" id="ARBA00022741"/>
    </source>
</evidence>
<evidence type="ECO:0000256" key="3">
    <source>
        <dbReference type="ARBA" id="ARBA00022840"/>
    </source>
</evidence>
<gene>
    <name evidence="7" type="primary">HSP70_3</name>
    <name evidence="7" type="ORF">HK097_010118</name>
</gene>
<dbReference type="Gene3D" id="2.60.34.10">
    <property type="entry name" value="Substrate Binding Domain Of DNAk, Chain A, domain 1"/>
    <property type="match status" value="1"/>
</dbReference>
<protein>
    <submittedName>
        <fullName evidence="7">70-kilodalton heat shock protein</fullName>
    </submittedName>
</protein>
<dbReference type="InterPro" id="IPR029047">
    <property type="entry name" value="HSP70_peptide-bd_sf"/>
</dbReference>
<proteinExistence type="inferred from homology"/>
<comment type="caution">
    <text evidence="7">The sequence shown here is derived from an EMBL/GenBank/DDBJ whole genome shotgun (WGS) entry which is preliminary data.</text>
</comment>
<accession>A0AAD5SB93</accession>
<feature type="compositionally biased region" description="Gly residues" evidence="6">
    <location>
        <begin position="610"/>
        <end position="638"/>
    </location>
</feature>
<dbReference type="NCBIfam" id="NF001413">
    <property type="entry name" value="PRK00290.1"/>
    <property type="match status" value="1"/>
</dbReference>
<dbReference type="InterPro" id="IPR043129">
    <property type="entry name" value="ATPase_NBD"/>
</dbReference>
<dbReference type="PRINTS" id="PR00301">
    <property type="entry name" value="HEATSHOCK70"/>
</dbReference>
<dbReference type="Gene3D" id="1.20.1270.10">
    <property type="match status" value="1"/>
</dbReference>
<dbReference type="Gene3D" id="3.30.420.40">
    <property type="match status" value="2"/>
</dbReference>
<evidence type="ECO:0000256" key="4">
    <source>
        <dbReference type="ARBA" id="ARBA00023016"/>
    </source>
</evidence>
<dbReference type="FunFam" id="3.30.420.40:FF:000172">
    <property type="entry name" value="Heat shock 70 kDa protein"/>
    <property type="match status" value="1"/>
</dbReference>
<name>A0AAD5SB93_9FUNG</name>
<dbReference type="SUPFAM" id="SSF100934">
    <property type="entry name" value="Heat shock protein 70kD (HSP70), C-terminal subdomain"/>
    <property type="match status" value="1"/>
</dbReference>
<dbReference type="PROSITE" id="PS01036">
    <property type="entry name" value="HSP70_3"/>
    <property type="match status" value="1"/>
</dbReference>
<reference evidence="7" key="1">
    <citation type="submission" date="2020-05" db="EMBL/GenBank/DDBJ databases">
        <title>Phylogenomic resolution of chytrid fungi.</title>
        <authorList>
            <person name="Stajich J.E."/>
            <person name="Amses K."/>
            <person name="Simmons R."/>
            <person name="Seto K."/>
            <person name="Myers J."/>
            <person name="Bonds A."/>
            <person name="Quandt C.A."/>
            <person name="Barry K."/>
            <person name="Liu P."/>
            <person name="Grigoriev I."/>
            <person name="Longcore J.E."/>
            <person name="James T.Y."/>
        </authorList>
    </citation>
    <scope>NUCLEOTIDE SEQUENCE</scope>
    <source>
        <strain evidence="7">JEL0318</strain>
    </source>
</reference>
<evidence type="ECO:0000256" key="5">
    <source>
        <dbReference type="RuleBase" id="RU003322"/>
    </source>
</evidence>
<dbReference type="InterPro" id="IPR018181">
    <property type="entry name" value="Heat_shock_70_CS"/>
</dbReference>
<dbReference type="InterPro" id="IPR029048">
    <property type="entry name" value="HSP70_C_sf"/>
</dbReference>
<dbReference type="Gene3D" id="3.90.640.10">
    <property type="entry name" value="Actin, Chain A, domain 4"/>
    <property type="match status" value="1"/>
</dbReference>
<evidence type="ECO:0000256" key="1">
    <source>
        <dbReference type="ARBA" id="ARBA00007381"/>
    </source>
</evidence>
<keyword evidence="3 5" id="KW-0067">ATP-binding</keyword>
<dbReference type="PANTHER" id="PTHR19375">
    <property type="entry name" value="HEAT SHOCK PROTEIN 70KDA"/>
    <property type="match status" value="1"/>
</dbReference>
<dbReference type="AlphaFoldDB" id="A0AAD5SB93"/>
<dbReference type="FunFam" id="2.60.34.10:FF:000002">
    <property type="entry name" value="Heat shock 70 kDa"/>
    <property type="match status" value="1"/>
</dbReference>
<dbReference type="Gene3D" id="3.30.30.30">
    <property type="match status" value="1"/>
</dbReference>
<dbReference type="FunFam" id="3.30.420.40:FF:000026">
    <property type="entry name" value="Heat shock protein 70"/>
    <property type="match status" value="1"/>
</dbReference>
<keyword evidence="2 5" id="KW-0547">Nucleotide-binding</keyword>
<dbReference type="PROSITE" id="PS00329">
    <property type="entry name" value="HSP70_2"/>
    <property type="match status" value="1"/>
</dbReference>
<dbReference type="SUPFAM" id="SSF100920">
    <property type="entry name" value="Heat shock protein 70kD (HSP70), peptide-binding domain"/>
    <property type="match status" value="1"/>
</dbReference>
<dbReference type="FunFam" id="3.30.420.40:FF:000135">
    <property type="entry name" value="Heat shock cognate 71 kDa protein"/>
    <property type="match status" value="1"/>
</dbReference>
<dbReference type="GO" id="GO:0140662">
    <property type="term" value="F:ATP-dependent protein folding chaperone"/>
    <property type="evidence" value="ECO:0007669"/>
    <property type="project" value="InterPro"/>
</dbReference>
<comment type="similarity">
    <text evidence="1 5">Belongs to the heat shock protein 70 family.</text>
</comment>
<dbReference type="SUPFAM" id="SSF53067">
    <property type="entry name" value="Actin-like ATPase domain"/>
    <property type="match status" value="2"/>
</dbReference>
<dbReference type="InterPro" id="IPR013126">
    <property type="entry name" value="Hsp_70_fam"/>
</dbReference>
<dbReference type="FunFam" id="3.90.640.10:FF:000058">
    <property type="entry name" value="Heat shock 70 kDa protein"/>
    <property type="match status" value="1"/>
</dbReference>
<feature type="region of interest" description="Disordered" evidence="6">
    <location>
        <begin position="609"/>
        <end position="646"/>
    </location>
</feature>
<evidence type="ECO:0000313" key="7">
    <source>
        <dbReference type="EMBL" id="KAJ3048886.1"/>
    </source>
</evidence>
<dbReference type="FunFam" id="3.30.30.30:FF:000001">
    <property type="entry name" value="heat shock 70 kDa protein-like"/>
    <property type="match status" value="1"/>
</dbReference>
<dbReference type="EMBL" id="JADGJD010000723">
    <property type="protein sequence ID" value="KAJ3048886.1"/>
    <property type="molecule type" value="Genomic_DNA"/>
</dbReference>
<dbReference type="FunFam" id="1.20.1270.10:FF:000021">
    <property type="entry name" value="Heat shock protein 70"/>
    <property type="match status" value="1"/>
</dbReference>
<keyword evidence="8" id="KW-1185">Reference proteome</keyword>
<organism evidence="7 8">
    <name type="scientific">Rhizophlyctis rosea</name>
    <dbReference type="NCBI Taxonomy" id="64517"/>
    <lineage>
        <taxon>Eukaryota</taxon>
        <taxon>Fungi</taxon>
        <taxon>Fungi incertae sedis</taxon>
        <taxon>Chytridiomycota</taxon>
        <taxon>Chytridiomycota incertae sedis</taxon>
        <taxon>Chytridiomycetes</taxon>
        <taxon>Rhizophlyctidales</taxon>
        <taxon>Rhizophlyctidaceae</taxon>
        <taxon>Rhizophlyctis</taxon>
    </lineage>
</organism>